<dbReference type="EMBL" id="LAZR01064921">
    <property type="protein sequence ID" value="KKK56579.1"/>
    <property type="molecule type" value="Genomic_DNA"/>
</dbReference>
<accession>A0A0F8YR13</accession>
<name>A0A0F8YR13_9ZZZZ</name>
<evidence type="ECO:0000256" key="1">
    <source>
        <dbReference type="SAM" id="MobiDB-lite"/>
    </source>
</evidence>
<gene>
    <name evidence="2" type="ORF">LCGC14_3063100</name>
</gene>
<protein>
    <submittedName>
        <fullName evidence="2">Uncharacterized protein</fullName>
    </submittedName>
</protein>
<feature type="compositionally biased region" description="Basic and acidic residues" evidence="1">
    <location>
        <begin position="172"/>
        <end position="181"/>
    </location>
</feature>
<feature type="region of interest" description="Disordered" evidence="1">
    <location>
        <begin position="146"/>
        <end position="198"/>
    </location>
</feature>
<feature type="compositionally biased region" description="Polar residues" evidence="1">
    <location>
        <begin position="148"/>
        <end position="161"/>
    </location>
</feature>
<sequence>VLEFTGVDPTNPLGMGGSNNGTTVFPGLAVIRVVQGSLVVGMYGIFGSLISGTPVANNTERVDHEATNRNLNITTRPQPLEGGTVTVATELYVARNWVSIGWELLETGTPTVTGEAILTGVGDLSPTGQVLEGGNPTVTLTGVGDLSPTGTAGQMNGTATFTGIGDLSPTARTDDVYRDESQAGSGGTASVDQAPTGP</sequence>
<organism evidence="2">
    <name type="scientific">marine sediment metagenome</name>
    <dbReference type="NCBI Taxonomy" id="412755"/>
    <lineage>
        <taxon>unclassified sequences</taxon>
        <taxon>metagenomes</taxon>
        <taxon>ecological metagenomes</taxon>
    </lineage>
</organism>
<feature type="non-terminal residue" evidence="2">
    <location>
        <position position="1"/>
    </location>
</feature>
<feature type="compositionally biased region" description="Polar residues" evidence="1">
    <location>
        <begin position="188"/>
        <end position="198"/>
    </location>
</feature>
<proteinExistence type="predicted"/>
<evidence type="ECO:0000313" key="2">
    <source>
        <dbReference type="EMBL" id="KKK56579.1"/>
    </source>
</evidence>
<comment type="caution">
    <text evidence="2">The sequence shown here is derived from an EMBL/GenBank/DDBJ whole genome shotgun (WGS) entry which is preliminary data.</text>
</comment>
<dbReference type="AlphaFoldDB" id="A0A0F8YR13"/>
<reference evidence="2" key="1">
    <citation type="journal article" date="2015" name="Nature">
        <title>Complex archaea that bridge the gap between prokaryotes and eukaryotes.</title>
        <authorList>
            <person name="Spang A."/>
            <person name="Saw J.H."/>
            <person name="Jorgensen S.L."/>
            <person name="Zaremba-Niedzwiedzka K."/>
            <person name="Martijn J."/>
            <person name="Lind A.E."/>
            <person name="van Eijk R."/>
            <person name="Schleper C."/>
            <person name="Guy L."/>
            <person name="Ettema T.J."/>
        </authorList>
    </citation>
    <scope>NUCLEOTIDE SEQUENCE</scope>
</reference>